<dbReference type="Pfam" id="PF04055">
    <property type="entry name" value="Radical_SAM"/>
    <property type="match status" value="1"/>
</dbReference>
<evidence type="ECO:0000313" key="8">
    <source>
        <dbReference type="EMBL" id="KON30234.1"/>
    </source>
</evidence>
<dbReference type="SUPFAM" id="SSF102114">
    <property type="entry name" value="Radical SAM enzymes"/>
    <property type="match status" value="1"/>
</dbReference>
<evidence type="ECO:0000256" key="2">
    <source>
        <dbReference type="ARBA" id="ARBA00022485"/>
    </source>
</evidence>
<comment type="cofactor">
    <cofactor evidence="1">
        <name>[4Fe-4S] cluster</name>
        <dbReference type="ChEBI" id="CHEBI:49883"/>
    </cofactor>
</comment>
<dbReference type="InterPro" id="IPR023885">
    <property type="entry name" value="4Fe4S-binding_SPASM_dom"/>
</dbReference>
<dbReference type="PANTHER" id="PTHR11228:SF7">
    <property type="entry name" value="PQQA PEPTIDE CYCLASE"/>
    <property type="match status" value="1"/>
</dbReference>
<dbReference type="SFLD" id="SFLDG01067">
    <property type="entry name" value="SPASM/twitch_domain_containing"/>
    <property type="match status" value="1"/>
</dbReference>
<dbReference type="PIRSF" id="PIRSF037420">
    <property type="entry name" value="PQQ_syn_pqqE"/>
    <property type="match status" value="1"/>
</dbReference>
<evidence type="ECO:0000313" key="9">
    <source>
        <dbReference type="Proteomes" id="UP000037237"/>
    </source>
</evidence>
<evidence type="ECO:0000256" key="4">
    <source>
        <dbReference type="ARBA" id="ARBA00022723"/>
    </source>
</evidence>
<dbReference type="GO" id="GO:0051539">
    <property type="term" value="F:4 iron, 4 sulfur cluster binding"/>
    <property type="evidence" value="ECO:0007669"/>
    <property type="project" value="UniProtKB-KW"/>
</dbReference>
<dbReference type="InterPro" id="IPR013785">
    <property type="entry name" value="Aldolase_TIM"/>
</dbReference>
<dbReference type="AlphaFoldDB" id="A0A0M0BP80"/>
<protein>
    <recommendedName>
        <fullName evidence="7">Radical SAM core domain-containing protein</fullName>
    </recommendedName>
</protein>
<evidence type="ECO:0000259" key="7">
    <source>
        <dbReference type="PROSITE" id="PS51918"/>
    </source>
</evidence>
<sequence length="362" mass="41481">MGLIRRIRRGINLPILYLGNYRLLKFSSIVPDWIEVRVTESCNSRCITCDSWKRSKEGELTTDELINALRQLSAIEPHALRFSGGESLTRPDLPELVRECRRLRIPEIQIATNGLLLEQKAEQLVMDGGGTVRFDVSLDGIGDTDDKIRGVPGHYSRVLAGIKKVKSLEPKIGKKIIVNVFTTLLKQNLTQVPSLVDLCEEMGARWCFSLLCGNIDLFKKIPVSEFAPTDWKLIDETIDYLKKKYVENPFVLYSNLYILEYARQYLKGKIDFHEYPCTLGYHALCLGSRGEVYPGCYANPALGNIRKSGIKKIISSPKYKKFVENMYKRACCSNCTFYYEASVLARHRFRRFEKIRETVRSK</sequence>
<dbReference type="SFLD" id="SFLDG01386">
    <property type="entry name" value="main_SPASM_domain-containing"/>
    <property type="match status" value="1"/>
</dbReference>
<comment type="caution">
    <text evidence="8">The sequence shown here is derived from an EMBL/GenBank/DDBJ whole genome shotgun (WGS) entry which is preliminary data.</text>
</comment>
<dbReference type="GO" id="GO:0003824">
    <property type="term" value="F:catalytic activity"/>
    <property type="evidence" value="ECO:0007669"/>
    <property type="project" value="InterPro"/>
</dbReference>
<dbReference type="Gene3D" id="3.20.20.70">
    <property type="entry name" value="Aldolase class I"/>
    <property type="match status" value="1"/>
</dbReference>
<gene>
    <name evidence="8" type="ORF">AC477_05135</name>
</gene>
<dbReference type="PANTHER" id="PTHR11228">
    <property type="entry name" value="RADICAL SAM DOMAIN PROTEIN"/>
    <property type="match status" value="1"/>
</dbReference>
<dbReference type="InterPro" id="IPR007197">
    <property type="entry name" value="rSAM"/>
</dbReference>
<reference evidence="8 9" key="1">
    <citation type="submission" date="2015-06" db="EMBL/GenBank/DDBJ databases">
        <title>New insights into the roles of widespread benthic archaea in carbon and nitrogen cycling.</title>
        <authorList>
            <person name="Lazar C.S."/>
            <person name="Baker B.J."/>
            <person name="Seitz K.W."/>
            <person name="Hyde A.S."/>
            <person name="Dick G.J."/>
            <person name="Hinrichs K.-U."/>
            <person name="Teske A.P."/>
        </authorList>
    </citation>
    <scope>NUCLEOTIDE SEQUENCE [LARGE SCALE GENOMIC DNA]</scope>
    <source>
        <strain evidence="8">SG8-32-1</strain>
    </source>
</reference>
<dbReference type="InterPro" id="IPR050377">
    <property type="entry name" value="Radical_SAM_PqqE_MftC-like"/>
</dbReference>
<dbReference type="Proteomes" id="UP000037237">
    <property type="component" value="Unassembled WGS sequence"/>
</dbReference>
<keyword evidence="3" id="KW-0949">S-adenosyl-L-methionine</keyword>
<keyword evidence="2" id="KW-0004">4Fe-4S</keyword>
<dbReference type="CDD" id="cd21109">
    <property type="entry name" value="SPASM"/>
    <property type="match status" value="1"/>
</dbReference>
<evidence type="ECO:0000256" key="3">
    <source>
        <dbReference type="ARBA" id="ARBA00022691"/>
    </source>
</evidence>
<feature type="domain" description="Radical SAM core" evidence="7">
    <location>
        <begin position="28"/>
        <end position="259"/>
    </location>
</feature>
<dbReference type="InterPro" id="IPR017200">
    <property type="entry name" value="PqqE-like"/>
</dbReference>
<accession>A0A0M0BP80</accession>
<dbReference type="EMBL" id="LFWU01000130">
    <property type="protein sequence ID" value="KON30234.1"/>
    <property type="molecule type" value="Genomic_DNA"/>
</dbReference>
<name>A0A0M0BP80_9ARCH</name>
<keyword evidence="5" id="KW-0408">Iron</keyword>
<keyword evidence="4" id="KW-0479">Metal-binding</keyword>
<keyword evidence="6" id="KW-0411">Iron-sulfur</keyword>
<dbReference type="GO" id="GO:0046872">
    <property type="term" value="F:metal ion binding"/>
    <property type="evidence" value="ECO:0007669"/>
    <property type="project" value="UniProtKB-KW"/>
</dbReference>
<organism evidence="8 9">
    <name type="scientific">miscellaneous Crenarchaeota group-1 archaeon SG8-32-1</name>
    <dbReference type="NCBI Taxonomy" id="1685124"/>
    <lineage>
        <taxon>Archaea</taxon>
        <taxon>Candidatus Bathyarchaeota</taxon>
        <taxon>MCG-1</taxon>
    </lineage>
</organism>
<evidence type="ECO:0000256" key="1">
    <source>
        <dbReference type="ARBA" id="ARBA00001966"/>
    </source>
</evidence>
<dbReference type="SFLD" id="SFLDS00029">
    <property type="entry name" value="Radical_SAM"/>
    <property type="match status" value="1"/>
</dbReference>
<dbReference type="Pfam" id="PF13186">
    <property type="entry name" value="SPASM"/>
    <property type="match status" value="1"/>
</dbReference>
<proteinExistence type="predicted"/>
<dbReference type="PROSITE" id="PS51918">
    <property type="entry name" value="RADICAL_SAM"/>
    <property type="match status" value="1"/>
</dbReference>
<dbReference type="CDD" id="cd01335">
    <property type="entry name" value="Radical_SAM"/>
    <property type="match status" value="1"/>
</dbReference>
<evidence type="ECO:0000256" key="5">
    <source>
        <dbReference type="ARBA" id="ARBA00023004"/>
    </source>
</evidence>
<dbReference type="InterPro" id="IPR058240">
    <property type="entry name" value="rSAM_sf"/>
</dbReference>
<evidence type="ECO:0000256" key="6">
    <source>
        <dbReference type="ARBA" id="ARBA00023014"/>
    </source>
</evidence>